<evidence type="ECO:0000313" key="2">
    <source>
        <dbReference type="Proteomes" id="UP000738349"/>
    </source>
</evidence>
<sequence length="102" mass="11680">MEPLDTDLRGFVRVWNNHYIRKHPNRPHVVPGVPYILFHHPEQSSTEDCGEPIIPAVLEEMEELLGYTVDHSIYRRISLPRCWRSASPYSAVRSGMGANSPV</sequence>
<keyword evidence="2" id="KW-1185">Reference proteome</keyword>
<dbReference type="Proteomes" id="UP000738349">
    <property type="component" value="Unassembled WGS sequence"/>
</dbReference>
<accession>A0A9P9I7S6</accession>
<organism evidence="1 2">
    <name type="scientific">Dactylonectria macrodidyma</name>
    <dbReference type="NCBI Taxonomy" id="307937"/>
    <lineage>
        <taxon>Eukaryota</taxon>
        <taxon>Fungi</taxon>
        <taxon>Dikarya</taxon>
        <taxon>Ascomycota</taxon>
        <taxon>Pezizomycotina</taxon>
        <taxon>Sordariomycetes</taxon>
        <taxon>Hypocreomycetidae</taxon>
        <taxon>Hypocreales</taxon>
        <taxon>Nectriaceae</taxon>
        <taxon>Dactylonectria</taxon>
    </lineage>
</organism>
<reference evidence="1" key="1">
    <citation type="journal article" date="2021" name="Nat. Commun.">
        <title>Genetic determinants of endophytism in the Arabidopsis root mycobiome.</title>
        <authorList>
            <person name="Mesny F."/>
            <person name="Miyauchi S."/>
            <person name="Thiergart T."/>
            <person name="Pickel B."/>
            <person name="Atanasova L."/>
            <person name="Karlsson M."/>
            <person name="Huettel B."/>
            <person name="Barry K.W."/>
            <person name="Haridas S."/>
            <person name="Chen C."/>
            <person name="Bauer D."/>
            <person name="Andreopoulos W."/>
            <person name="Pangilinan J."/>
            <person name="LaButti K."/>
            <person name="Riley R."/>
            <person name="Lipzen A."/>
            <person name="Clum A."/>
            <person name="Drula E."/>
            <person name="Henrissat B."/>
            <person name="Kohler A."/>
            <person name="Grigoriev I.V."/>
            <person name="Martin F.M."/>
            <person name="Hacquard S."/>
        </authorList>
    </citation>
    <scope>NUCLEOTIDE SEQUENCE</scope>
    <source>
        <strain evidence="1">MPI-CAGE-AT-0147</strain>
    </source>
</reference>
<gene>
    <name evidence="1" type="ORF">EDB81DRAFT_374951</name>
</gene>
<protein>
    <submittedName>
        <fullName evidence="1">Uncharacterized protein</fullName>
    </submittedName>
</protein>
<dbReference type="OrthoDB" id="5392716at2759"/>
<dbReference type="AlphaFoldDB" id="A0A9P9I7S6"/>
<comment type="caution">
    <text evidence="1">The sequence shown here is derived from an EMBL/GenBank/DDBJ whole genome shotgun (WGS) entry which is preliminary data.</text>
</comment>
<proteinExistence type="predicted"/>
<dbReference type="EMBL" id="JAGMUV010000049">
    <property type="protein sequence ID" value="KAH7109760.1"/>
    <property type="molecule type" value="Genomic_DNA"/>
</dbReference>
<evidence type="ECO:0000313" key="1">
    <source>
        <dbReference type="EMBL" id="KAH7109760.1"/>
    </source>
</evidence>
<name>A0A9P9I7S6_9HYPO</name>